<dbReference type="Gene3D" id="1.10.287.950">
    <property type="entry name" value="Methyl-accepting chemotaxis protein"/>
    <property type="match status" value="1"/>
</dbReference>
<reference evidence="8 9" key="1">
    <citation type="submission" date="2024-11" db="EMBL/GenBank/DDBJ databases">
        <authorList>
            <person name="Heng Y.C."/>
            <person name="Lim A.C.H."/>
            <person name="Lee J.K.Y."/>
            <person name="Kittelmann S."/>
        </authorList>
    </citation>
    <scope>NUCLEOTIDE SEQUENCE [LARGE SCALE GENOMIC DNA]</scope>
    <source>
        <strain evidence="8 9">WILCCON 0185</strain>
    </source>
</reference>
<keyword evidence="1 3" id="KW-0807">Transducer</keyword>
<evidence type="ECO:0000256" key="2">
    <source>
        <dbReference type="ARBA" id="ARBA00029447"/>
    </source>
</evidence>
<keyword evidence="5" id="KW-1133">Transmembrane helix</keyword>
<dbReference type="InterPro" id="IPR004090">
    <property type="entry name" value="Chemotax_Me-accpt_rcpt"/>
</dbReference>
<dbReference type="Gene3D" id="1.10.8.500">
    <property type="entry name" value="HAMP domain in histidine kinase"/>
    <property type="match status" value="1"/>
</dbReference>
<protein>
    <submittedName>
        <fullName evidence="8">Methyl-accepting chemotaxis protein</fullName>
    </submittedName>
</protein>
<feature type="coiled-coil region" evidence="4">
    <location>
        <begin position="278"/>
        <end position="333"/>
    </location>
</feature>
<keyword evidence="5" id="KW-0812">Transmembrane</keyword>
<dbReference type="PANTHER" id="PTHR32089:SF112">
    <property type="entry name" value="LYSOZYME-LIKE PROTEIN-RELATED"/>
    <property type="match status" value="1"/>
</dbReference>
<evidence type="ECO:0000256" key="3">
    <source>
        <dbReference type="PROSITE-ProRule" id="PRU00284"/>
    </source>
</evidence>
<dbReference type="InterPro" id="IPR024478">
    <property type="entry name" value="HlyB_4HB_MCP"/>
</dbReference>
<dbReference type="InterPro" id="IPR004089">
    <property type="entry name" value="MCPsignal_dom"/>
</dbReference>
<dbReference type="Proteomes" id="UP001623591">
    <property type="component" value="Unassembled WGS sequence"/>
</dbReference>
<evidence type="ECO:0000256" key="4">
    <source>
        <dbReference type="SAM" id="Coils"/>
    </source>
</evidence>
<organism evidence="8 9">
    <name type="scientific">Candidatus Clostridium stratigraminis</name>
    <dbReference type="NCBI Taxonomy" id="3381661"/>
    <lineage>
        <taxon>Bacteria</taxon>
        <taxon>Bacillati</taxon>
        <taxon>Bacillota</taxon>
        <taxon>Clostridia</taxon>
        <taxon>Eubacteriales</taxon>
        <taxon>Clostridiaceae</taxon>
        <taxon>Clostridium</taxon>
    </lineage>
</organism>
<dbReference type="Pfam" id="PF00015">
    <property type="entry name" value="MCPsignal"/>
    <property type="match status" value="1"/>
</dbReference>
<comment type="caution">
    <text evidence="8">The sequence shown here is derived from an EMBL/GenBank/DDBJ whole genome shotgun (WGS) entry which is preliminary data.</text>
</comment>
<dbReference type="PROSITE" id="PS50111">
    <property type="entry name" value="CHEMOTAXIS_TRANSDUC_2"/>
    <property type="match status" value="1"/>
</dbReference>
<evidence type="ECO:0000313" key="9">
    <source>
        <dbReference type="Proteomes" id="UP001623591"/>
    </source>
</evidence>
<dbReference type="SMART" id="SM00304">
    <property type="entry name" value="HAMP"/>
    <property type="match status" value="1"/>
</dbReference>
<evidence type="ECO:0000259" key="7">
    <source>
        <dbReference type="PROSITE" id="PS50885"/>
    </source>
</evidence>
<dbReference type="EMBL" id="JBJHZZ010000016">
    <property type="protein sequence ID" value="MFL0248338.1"/>
    <property type="molecule type" value="Genomic_DNA"/>
</dbReference>
<keyword evidence="5" id="KW-0472">Membrane</keyword>
<feature type="domain" description="Methyl-accepting transducer" evidence="6">
    <location>
        <begin position="277"/>
        <end position="521"/>
    </location>
</feature>
<feature type="transmembrane region" description="Helical" evidence="5">
    <location>
        <begin position="189"/>
        <end position="208"/>
    </location>
</feature>
<dbReference type="PRINTS" id="PR00260">
    <property type="entry name" value="CHEMTRNSDUCR"/>
</dbReference>
<proteinExistence type="inferred from homology"/>
<dbReference type="RefSeq" id="WP_406770767.1">
    <property type="nucleotide sequence ID" value="NZ_JBJHZZ010000016.1"/>
</dbReference>
<dbReference type="InterPro" id="IPR003660">
    <property type="entry name" value="HAMP_dom"/>
</dbReference>
<evidence type="ECO:0000256" key="5">
    <source>
        <dbReference type="SAM" id="Phobius"/>
    </source>
</evidence>
<feature type="domain" description="HAMP" evidence="7">
    <location>
        <begin position="210"/>
        <end position="265"/>
    </location>
</feature>
<dbReference type="PANTHER" id="PTHR32089">
    <property type="entry name" value="METHYL-ACCEPTING CHEMOTAXIS PROTEIN MCPB"/>
    <property type="match status" value="1"/>
</dbReference>
<evidence type="ECO:0000259" key="6">
    <source>
        <dbReference type="PROSITE" id="PS50111"/>
    </source>
</evidence>
<dbReference type="PROSITE" id="PS50885">
    <property type="entry name" value="HAMP"/>
    <property type="match status" value="1"/>
</dbReference>
<dbReference type="Pfam" id="PF12729">
    <property type="entry name" value="4HB_MCP_1"/>
    <property type="match status" value="1"/>
</dbReference>
<evidence type="ECO:0000313" key="8">
    <source>
        <dbReference type="EMBL" id="MFL0248338.1"/>
    </source>
</evidence>
<keyword evidence="4" id="KW-0175">Coiled coil</keyword>
<accession>A0ABW8T773</accession>
<feature type="transmembrane region" description="Helical" evidence="5">
    <location>
        <begin position="12"/>
        <end position="32"/>
    </location>
</feature>
<keyword evidence="9" id="KW-1185">Reference proteome</keyword>
<dbReference type="SMART" id="SM00283">
    <property type="entry name" value="MA"/>
    <property type="match status" value="1"/>
</dbReference>
<dbReference type="SUPFAM" id="SSF58104">
    <property type="entry name" value="Methyl-accepting chemotaxis protein (MCP) signaling domain"/>
    <property type="match status" value="1"/>
</dbReference>
<dbReference type="CDD" id="cd06225">
    <property type="entry name" value="HAMP"/>
    <property type="match status" value="1"/>
</dbReference>
<gene>
    <name evidence="8" type="ORF">ACJDUG_15375</name>
</gene>
<name>A0ABW8T773_9CLOT</name>
<evidence type="ECO:0000256" key="1">
    <source>
        <dbReference type="ARBA" id="ARBA00023224"/>
    </source>
</evidence>
<comment type="similarity">
    <text evidence="2">Belongs to the methyl-accepting chemotaxis (MCP) protein family.</text>
</comment>
<sequence>MNNLKVRQKLIIFSVIMCIQIGAMCVTGYYYTSAENKAMASMYTDNLLTVQWLNDNRNQVSAMEADSYYIILNTENKDKQNEKLKDIETRMKTFLENWDNYKNNNPDKYEKDRISIIESNFDKFTKVRDEAIKLAMEGKQKEALDKLGSVNQDEVTFQQSLKEVADYNAKMADDINLQNHNDFLIEIKILMGVFILSIGVGIFLTFVISKSISYPLILAIKHLQLIAAGDFTMDAPEKFKKRKDEIGDIANTIVTMQNSLKNLVDNIRQESNSVKLAVDNISENISILNSNIEEVSATTEELSAGMEETAASAEEMNATAEDIEKTVQVIAQKAQEGAVEAQAINKRALDTKSNVVKAQEKAMNIFSKTKDKLQIAMENAKVVEQINVLSEAIMQISSQTNLLALNAAIEAARAGEAGRGFAVVADEIRKLAEESKNTVMEIQSITNKVNDSVNDLSVSSEELLSFVSEDVQNDYNTLLNVAGEYSEDAEFVSNLVLEFNSITEELFASLQEVIKIVEQVSTASNEGAEGTTNIAQKVIHITERSSEIIEKVKSSKNSAEQLNEAVSKFKTSDIRNSIELV</sequence>